<name>A0A4Q7J9W6_9PSEU</name>
<dbReference type="AlphaFoldDB" id="A0A4Q7J9W6"/>
<evidence type="ECO:0000256" key="2">
    <source>
        <dbReference type="SAM" id="Phobius"/>
    </source>
</evidence>
<feature type="transmembrane region" description="Helical" evidence="2">
    <location>
        <begin position="144"/>
        <end position="164"/>
    </location>
</feature>
<evidence type="ECO:0000256" key="1">
    <source>
        <dbReference type="ARBA" id="ARBA00007362"/>
    </source>
</evidence>
<evidence type="ECO:0000259" key="3">
    <source>
        <dbReference type="Pfam" id="PF00892"/>
    </source>
</evidence>
<proteinExistence type="inferred from homology"/>
<dbReference type="InterPro" id="IPR037185">
    <property type="entry name" value="EmrE-like"/>
</dbReference>
<dbReference type="SUPFAM" id="SSF103481">
    <property type="entry name" value="Multidrug resistance efflux transporter EmrE"/>
    <property type="match status" value="2"/>
</dbReference>
<gene>
    <name evidence="4" type="ORF">EWH70_11630</name>
</gene>
<evidence type="ECO:0000313" key="4">
    <source>
        <dbReference type="EMBL" id="RZQ63808.1"/>
    </source>
</evidence>
<protein>
    <submittedName>
        <fullName evidence="4">Multidrug DMT transporter permease</fullName>
    </submittedName>
</protein>
<dbReference type="RefSeq" id="WP_130475334.1">
    <property type="nucleotide sequence ID" value="NZ_SFCC01000005.1"/>
</dbReference>
<feature type="transmembrane region" description="Helical" evidence="2">
    <location>
        <begin position="63"/>
        <end position="82"/>
    </location>
</feature>
<dbReference type="Pfam" id="PF00892">
    <property type="entry name" value="EamA"/>
    <property type="match status" value="1"/>
</dbReference>
<dbReference type="InterPro" id="IPR000620">
    <property type="entry name" value="EamA_dom"/>
</dbReference>
<reference evidence="4 5" key="1">
    <citation type="submission" date="2019-02" db="EMBL/GenBank/DDBJ databases">
        <title>Draft genome sequence of Amycolatopsis sp. 8-3EHSu isolated from roots of Suaeda maritima.</title>
        <authorList>
            <person name="Duangmal K."/>
            <person name="Chantavorakit T."/>
        </authorList>
    </citation>
    <scope>NUCLEOTIDE SEQUENCE [LARGE SCALE GENOMIC DNA]</scope>
    <source>
        <strain evidence="4 5">8-3EHSu</strain>
    </source>
</reference>
<dbReference type="EMBL" id="SFCC01000005">
    <property type="protein sequence ID" value="RZQ63808.1"/>
    <property type="molecule type" value="Genomic_DNA"/>
</dbReference>
<comment type="similarity">
    <text evidence="1">Belongs to the EamA transporter family.</text>
</comment>
<feature type="transmembrane region" description="Helical" evidence="2">
    <location>
        <begin position="32"/>
        <end position="51"/>
    </location>
</feature>
<feature type="transmembrane region" description="Helical" evidence="2">
    <location>
        <begin position="170"/>
        <end position="189"/>
    </location>
</feature>
<feature type="transmembrane region" description="Helical" evidence="2">
    <location>
        <begin position="259"/>
        <end position="275"/>
    </location>
</feature>
<keyword evidence="2" id="KW-0812">Transmembrane</keyword>
<organism evidence="4 5">
    <name type="scientific">Amycolatopsis suaedae</name>
    <dbReference type="NCBI Taxonomy" id="2510978"/>
    <lineage>
        <taxon>Bacteria</taxon>
        <taxon>Bacillati</taxon>
        <taxon>Actinomycetota</taxon>
        <taxon>Actinomycetes</taxon>
        <taxon>Pseudonocardiales</taxon>
        <taxon>Pseudonocardiaceae</taxon>
        <taxon>Amycolatopsis</taxon>
    </lineage>
</organism>
<keyword evidence="2" id="KW-1133">Transmembrane helix</keyword>
<dbReference type="Gene3D" id="1.10.3730.20">
    <property type="match status" value="1"/>
</dbReference>
<feature type="transmembrane region" description="Helical" evidence="2">
    <location>
        <begin position="201"/>
        <end position="222"/>
    </location>
</feature>
<dbReference type="GO" id="GO:0016020">
    <property type="term" value="C:membrane"/>
    <property type="evidence" value="ECO:0007669"/>
    <property type="project" value="InterPro"/>
</dbReference>
<feature type="domain" description="EamA" evidence="3">
    <location>
        <begin position="2"/>
        <end position="133"/>
    </location>
</feature>
<keyword evidence="2" id="KW-0472">Membrane</keyword>
<dbReference type="Proteomes" id="UP000292003">
    <property type="component" value="Unassembled WGS sequence"/>
</dbReference>
<feature type="transmembrane region" description="Helical" evidence="2">
    <location>
        <begin position="116"/>
        <end position="132"/>
    </location>
</feature>
<evidence type="ECO:0000313" key="5">
    <source>
        <dbReference type="Proteomes" id="UP000292003"/>
    </source>
</evidence>
<feature type="transmembrane region" description="Helical" evidence="2">
    <location>
        <begin position="89"/>
        <end position="110"/>
    </location>
</feature>
<sequence>MGTLLALASSVSYGVADVAGGLLSRKANPVSVALLGQLSGLVLTLVAALVLPAADPAAADLGWGALSGVGTGVAMVFLYRGLGRGAMSVVVPVSAVGGLALPVVVGVLLLGDRPSVLAWTGIAVAVPALWLVSRTGRDGGAGSAASIVDAVVASAGVALQYLALAQAAPAAGIWPVVVGRLAAAVAILPMVRASLRIPGRLVAPAAATGAFAALALVCYLLATRQQLVVVAVVLSSLYPAIPVLWGIARLRERLSRPQVLGLLGAGAAVALLALGK</sequence>
<accession>A0A4Q7J9W6</accession>
<feature type="transmembrane region" description="Helical" evidence="2">
    <location>
        <begin position="228"/>
        <end position="247"/>
    </location>
</feature>
<comment type="caution">
    <text evidence="4">The sequence shown here is derived from an EMBL/GenBank/DDBJ whole genome shotgun (WGS) entry which is preliminary data.</text>
</comment>
<keyword evidence="5" id="KW-1185">Reference proteome</keyword>